<dbReference type="RefSeq" id="WP_143372527.1">
    <property type="nucleotide sequence ID" value="NZ_VJVZ01000003.1"/>
</dbReference>
<organism evidence="1 2">
    <name type="scientific">Flavobacterium zepuense</name>
    <dbReference type="NCBI Taxonomy" id="2593302"/>
    <lineage>
        <taxon>Bacteria</taxon>
        <taxon>Pseudomonadati</taxon>
        <taxon>Bacteroidota</taxon>
        <taxon>Flavobacteriia</taxon>
        <taxon>Flavobacteriales</taxon>
        <taxon>Flavobacteriaceae</taxon>
        <taxon>Flavobacterium</taxon>
    </lineage>
</organism>
<dbReference type="AlphaFoldDB" id="A0A552V5X1"/>
<evidence type="ECO:0000313" key="2">
    <source>
        <dbReference type="Proteomes" id="UP000320643"/>
    </source>
</evidence>
<keyword evidence="2" id="KW-1185">Reference proteome</keyword>
<dbReference type="EMBL" id="VJVZ01000003">
    <property type="protein sequence ID" value="TRW25863.1"/>
    <property type="molecule type" value="Genomic_DNA"/>
</dbReference>
<reference evidence="1 2" key="1">
    <citation type="submission" date="2019-07" db="EMBL/GenBank/DDBJ databases">
        <title>Flavobacterium sp. nov., isolated from glacier ice.</title>
        <authorList>
            <person name="Liu Q."/>
            <person name="Xin Y.-H."/>
        </authorList>
    </citation>
    <scope>NUCLEOTIDE SEQUENCE [LARGE SCALE GENOMIC DNA]</scope>
    <source>
        <strain evidence="1 2">ZT4R6</strain>
    </source>
</reference>
<sequence length="117" mass="12999">MSNETLSGLITDKGFDKYKDALQAKCDTAGIDFIYTYGNDGKSLTVWLNFGNIPATIAADVSGNITFTYFQGGGRVQDNFSDFTAQDFLTLVDHAYLFLRDGGFDVHREWYSALQKA</sequence>
<dbReference type="Proteomes" id="UP000320643">
    <property type="component" value="Unassembled WGS sequence"/>
</dbReference>
<name>A0A552V5X1_9FLAO</name>
<dbReference type="OrthoDB" id="1364594at2"/>
<protein>
    <submittedName>
        <fullName evidence="1">Uncharacterized protein</fullName>
    </submittedName>
</protein>
<gene>
    <name evidence="1" type="ORF">FMM05_06475</name>
</gene>
<accession>A0A552V5X1</accession>
<evidence type="ECO:0000313" key="1">
    <source>
        <dbReference type="EMBL" id="TRW25863.1"/>
    </source>
</evidence>
<proteinExistence type="predicted"/>
<comment type="caution">
    <text evidence="1">The sequence shown here is derived from an EMBL/GenBank/DDBJ whole genome shotgun (WGS) entry which is preliminary data.</text>
</comment>